<dbReference type="AlphaFoldDB" id="A0A0A9BTW7"/>
<dbReference type="EMBL" id="GBRH01232287">
    <property type="protein sequence ID" value="JAD65608.1"/>
    <property type="molecule type" value="Transcribed_RNA"/>
</dbReference>
<sequence>MDQIADEGVETQAKVTQIEEKKKGRGR</sequence>
<reference evidence="2" key="1">
    <citation type="submission" date="2014-09" db="EMBL/GenBank/DDBJ databases">
        <authorList>
            <person name="Magalhaes I.L.F."/>
            <person name="Oliveira U."/>
            <person name="Santos F.R."/>
            <person name="Vidigal T.H.D.A."/>
            <person name="Brescovit A.D."/>
            <person name="Santos A.J."/>
        </authorList>
    </citation>
    <scope>NUCLEOTIDE SEQUENCE</scope>
    <source>
        <tissue evidence="2">Shoot tissue taken approximately 20 cm above the soil surface</tissue>
    </source>
</reference>
<feature type="region of interest" description="Disordered" evidence="1">
    <location>
        <begin position="1"/>
        <end position="27"/>
    </location>
</feature>
<feature type="compositionally biased region" description="Basic and acidic residues" evidence="1">
    <location>
        <begin position="17"/>
        <end position="27"/>
    </location>
</feature>
<organism evidence="2">
    <name type="scientific">Arundo donax</name>
    <name type="common">Giant reed</name>
    <name type="synonym">Donax arundinaceus</name>
    <dbReference type="NCBI Taxonomy" id="35708"/>
    <lineage>
        <taxon>Eukaryota</taxon>
        <taxon>Viridiplantae</taxon>
        <taxon>Streptophyta</taxon>
        <taxon>Embryophyta</taxon>
        <taxon>Tracheophyta</taxon>
        <taxon>Spermatophyta</taxon>
        <taxon>Magnoliopsida</taxon>
        <taxon>Liliopsida</taxon>
        <taxon>Poales</taxon>
        <taxon>Poaceae</taxon>
        <taxon>PACMAD clade</taxon>
        <taxon>Arundinoideae</taxon>
        <taxon>Arundineae</taxon>
        <taxon>Arundo</taxon>
    </lineage>
</organism>
<accession>A0A0A9BTW7</accession>
<evidence type="ECO:0000256" key="1">
    <source>
        <dbReference type="SAM" id="MobiDB-lite"/>
    </source>
</evidence>
<evidence type="ECO:0000313" key="2">
    <source>
        <dbReference type="EMBL" id="JAD65608.1"/>
    </source>
</evidence>
<reference evidence="2" key="2">
    <citation type="journal article" date="2015" name="Data Brief">
        <title>Shoot transcriptome of the giant reed, Arundo donax.</title>
        <authorList>
            <person name="Barrero R.A."/>
            <person name="Guerrero F.D."/>
            <person name="Moolhuijzen P."/>
            <person name="Goolsby J.A."/>
            <person name="Tidwell J."/>
            <person name="Bellgard S.E."/>
            <person name="Bellgard M.I."/>
        </authorList>
    </citation>
    <scope>NUCLEOTIDE SEQUENCE</scope>
    <source>
        <tissue evidence="2">Shoot tissue taken approximately 20 cm above the soil surface</tissue>
    </source>
</reference>
<proteinExistence type="predicted"/>
<name>A0A0A9BTW7_ARUDO</name>
<protein>
    <submittedName>
        <fullName evidence="2">Uncharacterized protein</fullName>
    </submittedName>
</protein>